<dbReference type="Gene3D" id="3.40.50.2000">
    <property type="entry name" value="Glycogen Phosphorylase B"/>
    <property type="match status" value="2"/>
</dbReference>
<reference evidence="4" key="1">
    <citation type="submission" date="2022-05" db="EMBL/GenBank/DDBJ databases">
        <title>Using nanopore sequencing to obtain complete genomes from saliva samples.</title>
        <authorList>
            <person name="Baker J.L."/>
        </authorList>
    </citation>
    <scope>NUCLEOTIDE SEQUENCE</scope>
    <source>
        <strain evidence="4">JCVI-JB-Ag32</strain>
    </source>
</reference>
<dbReference type="CDD" id="cd03801">
    <property type="entry name" value="GT4_PimA-like"/>
    <property type="match status" value="1"/>
</dbReference>
<name>A0A9E7DCZ7_9ACTO</name>
<evidence type="ECO:0000313" key="4">
    <source>
        <dbReference type="EMBL" id="UQF79545.1"/>
    </source>
</evidence>
<evidence type="ECO:0000313" key="5">
    <source>
        <dbReference type="Proteomes" id="UP000830236"/>
    </source>
</evidence>
<proteinExistence type="predicted"/>
<dbReference type="Pfam" id="PF13692">
    <property type="entry name" value="Glyco_trans_1_4"/>
    <property type="match status" value="1"/>
</dbReference>
<evidence type="ECO:0000259" key="3">
    <source>
        <dbReference type="Pfam" id="PF13439"/>
    </source>
</evidence>
<dbReference type="PANTHER" id="PTHR12526">
    <property type="entry name" value="GLYCOSYLTRANSFERASE"/>
    <property type="match status" value="1"/>
</dbReference>
<keyword evidence="2" id="KW-0808">Transferase</keyword>
<dbReference type="EMBL" id="CP097095">
    <property type="protein sequence ID" value="UQF79545.1"/>
    <property type="molecule type" value="Genomic_DNA"/>
</dbReference>
<organism evidence="4 5">
    <name type="scientific">Actinomyces graevenitzii</name>
    <dbReference type="NCBI Taxonomy" id="55565"/>
    <lineage>
        <taxon>Bacteria</taxon>
        <taxon>Bacillati</taxon>
        <taxon>Actinomycetota</taxon>
        <taxon>Actinomycetes</taxon>
        <taxon>Actinomycetales</taxon>
        <taxon>Actinomycetaceae</taxon>
        <taxon>Actinomyces</taxon>
    </lineage>
</organism>
<keyword evidence="1" id="KW-0328">Glycosyltransferase</keyword>
<dbReference type="Proteomes" id="UP000830236">
    <property type="component" value="Chromosome"/>
</dbReference>
<dbReference type="AlphaFoldDB" id="A0A9E7DCZ7"/>
<evidence type="ECO:0000256" key="1">
    <source>
        <dbReference type="ARBA" id="ARBA00022676"/>
    </source>
</evidence>
<dbReference type="GO" id="GO:0016757">
    <property type="term" value="F:glycosyltransferase activity"/>
    <property type="evidence" value="ECO:0007669"/>
    <property type="project" value="UniProtKB-KW"/>
</dbReference>
<gene>
    <name evidence="4" type="ORF">M3I41_08175</name>
</gene>
<dbReference type="PANTHER" id="PTHR12526:SF635">
    <property type="entry name" value="GLYCOSYL TRANSFERASE GROUP 1"/>
    <property type="match status" value="1"/>
</dbReference>
<evidence type="ECO:0000256" key="2">
    <source>
        <dbReference type="ARBA" id="ARBA00022679"/>
    </source>
</evidence>
<protein>
    <submittedName>
        <fullName evidence="4">Glycosyltransferase family 4 protein</fullName>
    </submittedName>
</protein>
<dbReference type="KEGG" id="agh:M3I41_08175"/>
<accession>A0A9E7DCZ7</accession>
<feature type="domain" description="Glycosyltransferase subfamily 4-like N-terminal" evidence="3">
    <location>
        <begin position="24"/>
        <end position="184"/>
    </location>
</feature>
<dbReference type="InterPro" id="IPR028098">
    <property type="entry name" value="Glyco_trans_4-like_N"/>
</dbReference>
<dbReference type="Pfam" id="PF13439">
    <property type="entry name" value="Glyco_transf_4"/>
    <property type="match status" value="1"/>
</dbReference>
<sequence>MTVAYKGVAGNAPIALWVVPVAEIGGVARHVLDVARTGLPRTRMVVLCPPGALAEELTQLGVPVLAESFGPNYGLAASVRVLRHAVAKLRPAIVHTHLAYADIVGALAVPLTGPTKLVSTEHGIAYDDSVYHGSSFKSALMSRAHQVRCERFDALMACSVATADAMEAKWHPRRVIDVLHNGVDAPTAPSQRKEGLRILSLARLAPEKRILELLKGFSLLKRDYPQATLTIAGTGEEEAALRGAVESLGLTDCVDFPGFVDACQALASHDVLAQLSVWENCSYSLLDAVVSGMGVVATPVGGNPEILPSQCLVDAYDVTAIAQALASQGLELAQRPQLNPYWPSVSDMCHSIVKVYQGCFK</sequence>
<dbReference type="SUPFAM" id="SSF53756">
    <property type="entry name" value="UDP-Glycosyltransferase/glycogen phosphorylase"/>
    <property type="match status" value="1"/>
</dbReference>